<evidence type="ECO:0000313" key="3">
    <source>
        <dbReference type="Proteomes" id="UP001066276"/>
    </source>
</evidence>
<evidence type="ECO:0000313" key="2">
    <source>
        <dbReference type="EMBL" id="KAJ1099246.1"/>
    </source>
</evidence>
<protein>
    <submittedName>
        <fullName evidence="2">Uncharacterized protein</fullName>
    </submittedName>
</protein>
<name>A0AAV7M640_PLEWA</name>
<proteinExistence type="predicted"/>
<dbReference type="EMBL" id="JANPWB010000014">
    <property type="protein sequence ID" value="KAJ1099246.1"/>
    <property type="molecule type" value="Genomic_DNA"/>
</dbReference>
<comment type="caution">
    <text evidence="2">The sequence shown here is derived from an EMBL/GenBank/DDBJ whole genome shotgun (WGS) entry which is preliminary data.</text>
</comment>
<keyword evidence="1" id="KW-1133">Transmembrane helix</keyword>
<dbReference type="AlphaFoldDB" id="A0AAV7M640"/>
<keyword evidence="3" id="KW-1185">Reference proteome</keyword>
<dbReference type="Proteomes" id="UP001066276">
    <property type="component" value="Chromosome 10"/>
</dbReference>
<organism evidence="2 3">
    <name type="scientific">Pleurodeles waltl</name>
    <name type="common">Iberian ribbed newt</name>
    <dbReference type="NCBI Taxonomy" id="8319"/>
    <lineage>
        <taxon>Eukaryota</taxon>
        <taxon>Metazoa</taxon>
        <taxon>Chordata</taxon>
        <taxon>Craniata</taxon>
        <taxon>Vertebrata</taxon>
        <taxon>Euteleostomi</taxon>
        <taxon>Amphibia</taxon>
        <taxon>Batrachia</taxon>
        <taxon>Caudata</taxon>
        <taxon>Salamandroidea</taxon>
        <taxon>Salamandridae</taxon>
        <taxon>Pleurodelinae</taxon>
        <taxon>Pleurodeles</taxon>
    </lineage>
</organism>
<keyword evidence="1" id="KW-0812">Transmembrane</keyword>
<feature type="non-terminal residue" evidence="2">
    <location>
        <position position="81"/>
    </location>
</feature>
<keyword evidence="1" id="KW-0472">Membrane</keyword>
<gene>
    <name evidence="2" type="ORF">NDU88_004350</name>
</gene>
<reference evidence="2" key="1">
    <citation type="journal article" date="2022" name="bioRxiv">
        <title>Sequencing and chromosome-scale assembly of the giantPleurodeles waltlgenome.</title>
        <authorList>
            <person name="Brown T."/>
            <person name="Elewa A."/>
            <person name="Iarovenko S."/>
            <person name="Subramanian E."/>
            <person name="Araus A.J."/>
            <person name="Petzold A."/>
            <person name="Susuki M."/>
            <person name="Suzuki K.-i.T."/>
            <person name="Hayashi T."/>
            <person name="Toyoda A."/>
            <person name="Oliveira C."/>
            <person name="Osipova E."/>
            <person name="Leigh N.D."/>
            <person name="Simon A."/>
            <person name="Yun M.H."/>
        </authorList>
    </citation>
    <scope>NUCLEOTIDE SEQUENCE</scope>
    <source>
        <strain evidence="2">20211129_DDA</strain>
        <tissue evidence="2">Liver</tissue>
    </source>
</reference>
<sequence length="81" mass="8893">DRQHCQTDEKTPPAVLRYVIRHSSFLNDGAVLAVETQRPIPSWTTASPRQVSGPSKRGRGGCVLCVCVCVAVWVCVCVCMY</sequence>
<evidence type="ECO:0000256" key="1">
    <source>
        <dbReference type="SAM" id="Phobius"/>
    </source>
</evidence>
<feature type="transmembrane region" description="Helical" evidence="1">
    <location>
        <begin position="58"/>
        <end position="80"/>
    </location>
</feature>
<feature type="non-terminal residue" evidence="2">
    <location>
        <position position="1"/>
    </location>
</feature>
<accession>A0AAV7M640</accession>